<evidence type="ECO:0000313" key="1">
    <source>
        <dbReference type="EMBL" id="KAH7924718.1"/>
    </source>
</evidence>
<keyword evidence="2" id="KW-1185">Reference proteome</keyword>
<name>A0ACB8BIT0_9AGAM</name>
<comment type="caution">
    <text evidence="1">The sequence shown here is derived from an EMBL/GenBank/DDBJ whole genome shotgun (WGS) entry which is preliminary data.</text>
</comment>
<organism evidence="1 2">
    <name type="scientific">Leucogyrophana mollusca</name>
    <dbReference type="NCBI Taxonomy" id="85980"/>
    <lineage>
        <taxon>Eukaryota</taxon>
        <taxon>Fungi</taxon>
        <taxon>Dikarya</taxon>
        <taxon>Basidiomycota</taxon>
        <taxon>Agaricomycotina</taxon>
        <taxon>Agaricomycetes</taxon>
        <taxon>Agaricomycetidae</taxon>
        <taxon>Boletales</taxon>
        <taxon>Boletales incertae sedis</taxon>
        <taxon>Leucogyrophana</taxon>
    </lineage>
</organism>
<proteinExistence type="predicted"/>
<evidence type="ECO:0000313" key="2">
    <source>
        <dbReference type="Proteomes" id="UP000790709"/>
    </source>
</evidence>
<accession>A0ACB8BIT0</accession>
<dbReference type="Proteomes" id="UP000790709">
    <property type="component" value="Unassembled WGS sequence"/>
</dbReference>
<gene>
    <name evidence="1" type="ORF">BV22DRAFT_1090438</name>
</gene>
<sequence length="639" mass="70351">MSLIDANPFGNNHKNGRFAHRALHPLLPASMTENNTAKIQDVANKTFDIVIIGGGTAGLCLAARLTEDPRLSVLVLEAGNANFNDPALLLPAQYGHHFGEDAYDWQFKTTPQEFCGGKEFSWSRGKGLGGSSSINFLCWTKPPRSDVDDLERLGNPGWNWERFQRALYKLEGFQPPTPKSFAAHGLNFDDWTIGKDGPMKLSHPATVSRPELNGFQTWINMGIPRAPAPVGGNPRGAFFAPKTLDPLTYTRNYAANVFYMANAQRENLHVLTAAHGSKIVTRSEDGELHATGVEFLHEGKVQVVHAGKEVILCAGALKSPQILELSGIGRRHVLESLNVPVKLDLPGVGENVQEHMFCGITYELADSVEDFTLDVLRNPEMRAEHVKLLASLEGAFTMGISAFAFVPLETISDRAEDIIKAARERVEKCRPSYPPGLSDLYDMQLERLKNKAASCEIILFPGFLTFPHPPEPGKKYFTVLFALNHTFSRGTIHAVSTDPVMQPACDPHYFEEDIDLQTFIELAKFSRRMAHIAPFSEILAQPVKEVNPGPEVATDAQIGEHLKRYCGTTYHTVGSLSMLPLDKGGVVDNNLKVYGTSNIRVVDLSVVPLHIATHPMTMAYAIAEQAADIIRGQLFTDHA</sequence>
<dbReference type="EMBL" id="MU266418">
    <property type="protein sequence ID" value="KAH7924718.1"/>
    <property type="molecule type" value="Genomic_DNA"/>
</dbReference>
<protein>
    <submittedName>
        <fullName evidence="1">Alcohol oxidase</fullName>
    </submittedName>
</protein>
<reference evidence="1" key="1">
    <citation type="journal article" date="2021" name="New Phytol.">
        <title>Evolutionary innovations through gain and loss of genes in the ectomycorrhizal Boletales.</title>
        <authorList>
            <person name="Wu G."/>
            <person name="Miyauchi S."/>
            <person name="Morin E."/>
            <person name="Kuo A."/>
            <person name="Drula E."/>
            <person name="Varga T."/>
            <person name="Kohler A."/>
            <person name="Feng B."/>
            <person name="Cao Y."/>
            <person name="Lipzen A."/>
            <person name="Daum C."/>
            <person name="Hundley H."/>
            <person name="Pangilinan J."/>
            <person name="Johnson J."/>
            <person name="Barry K."/>
            <person name="LaButti K."/>
            <person name="Ng V."/>
            <person name="Ahrendt S."/>
            <person name="Min B."/>
            <person name="Choi I.G."/>
            <person name="Park H."/>
            <person name="Plett J.M."/>
            <person name="Magnuson J."/>
            <person name="Spatafora J.W."/>
            <person name="Nagy L.G."/>
            <person name="Henrissat B."/>
            <person name="Grigoriev I.V."/>
            <person name="Yang Z.L."/>
            <person name="Xu J."/>
            <person name="Martin F.M."/>
        </authorList>
    </citation>
    <scope>NUCLEOTIDE SEQUENCE</scope>
    <source>
        <strain evidence="1">KUC20120723A-06</strain>
    </source>
</reference>